<accession>A0A8T9CB24</accession>
<evidence type="ECO:0000313" key="2">
    <source>
        <dbReference type="EMBL" id="TVY82979.1"/>
    </source>
</evidence>
<keyword evidence="3" id="KW-1185">Reference proteome</keyword>
<dbReference type="InterPro" id="IPR029063">
    <property type="entry name" value="SAM-dependent_MTases_sf"/>
</dbReference>
<organism evidence="2 3">
    <name type="scientific">Lachnellula suecica</name>
    <dbReference type="NCBI Taxonomy" id="602035"/>
    <lineage>
        <taxon>Eukaryota</taxon>
        <taxon>Fungi</taxon>
        <taxon>Dikarya</taxon>
        <taxon>Ascomycota</taxon>
        <taxon>Pezizomycotina</taxon>
        <taxon>Leotiomycetes</taxon>
        <taxon>Helotiales</taxon>
        <taxon>Lachnaceae</taxon>
        <taxon>Lachnellula</taxon>
    </lineage>
</organism>
<name>A0A8T9CB24_9HELO</name>
<dbReference type="Proteomes" id="UP000469558">
    <property type="component" value="Unassembled WGS sequence"/>
</dbReference>
<proteinExistence type="predicted"/>
<dbReference type="EMBL" id="QGMK01000249">
    <property type="protein sequence ID" value="TVY82979.1"/>
    <property type="molecule type" value="Genomic_DNA"/>
</dbReference>
<evidence type="ECO:0000256" key="1">
    <source>
        <dbReference type="SAM" id="MobiDB-lite"/>
    </source>
</evidence>
<sequence length="222" mass="24043">MADPLSTHKLPSQKATRSPKPKPVNPILEGIAAWHSKLPSEILDTIEATLEELLSSAPKRWVVYPPMVLLPSGGFSGNWSPILSASFPTTHQNALWTSILSSISKKEGKGTLTHLAINSGIPLHKEDEGGSGSGADQNILRTPSGLITLYGDFGPSLDPGQVPCEMDFERAFWVSTKQNGIVQVWAPRYTMFSRGNVKEKARLLGFHAGRGEEVMEETGAVD</sequence>
<dbReference type="SUPFAM" id="SSF53335">
    <property type="entry name" value="S-adenosyl-L-methionine-dependent methyltransferases"/>
    <property type="match status" value="1"/>
</dbReference>
<feature type="non-terminal residue" evidence="2">
    <location>
        <position position="222"/>
    </location>
</feature>
<evidence type="ECO:0000313" key="3">
    <source>
        <dbReference type="Proteomes" id="UP000469558"/>
    </source>
</evidence>
<reference evidence="2 3" key="1">
    <citation type="submission" date="2018-05" db="EMBL/GenBank/DDBJ databases">
        <title>Genome sequencing and assembly of the regulated plant pathogen Lachnellula willkommii and related sister species for the development of diagnostic species identification markers.</title>
        <authorList>
            <person name="Giroux E."/>
            <person name="Bilodeau G."/>
        </authorList>
    </citation>
    <scope>NUCLEOTIDE SEQUENCE [LARGE SCALE GENOMIC DNA]</scope>
    <source>
        <strain evidence="2 3">CBS 268.59</strain>
    </source>
</reference>
<dbReference type="Gene3D" id="3.40.50.150">
    <property type="entry name" value="Vaccinia Virus protein VP39"/>
    <property type="match status" value="1"/>
</dbReference>
<gene>
    <name evidence="2" type="primary">trm12</name>
    <name evidence="2" type="ORF">LSUE1_G006023</name>
</gene>
<protein>
    <submittedName>
        <fullName evidence="2">tRNA wybutosine-synthesizing protein</fullName>
    </submittedName>
</protein>
<comment type="caution">
    <text evidence="2">The sequence shown here is derived from an EMBL/GenBank/DDBJ whole genome shotgun (WGS) entry which is preliminary data.</text>
</comment>
<dbReference type="OrthoDB" id="2387925at2759"/>
<feature type="region of interest" description="Disordered" evidence="1">
    <location>
        <begin position="1"/>
        <end position="24"/>
    </location>
</feature>
<dbReference type="AlphaFoldDB" id="A0A8T9CB24"/>